<sequence length="480" mass="51994">MVLAMSGCMVGPDYTRPHIALPEHYVGTAALAGSPAQTRLDDWWKSFRDPVLDSIVGHAMRQNLDIRSAEARVAQARAVAHEAGSDLYPQGSLDGDVARQRQSLLSPEGRVASQFPGYARDQTLQQLDAGASWETGLAGGLHRRARAYRDEAQAAEAARMGVRISVVAEAADAYFRIREAQSSVSLMDAQIDADRRLLQLTGARIAAGVATDRDEDDARAVLEADKAEMAGLQDQWRQQSYRLDVLMGDAPGTDRFDLHASTDATWTVPGIPADIRPAELMRRRPDVIAAERQLAARTENIGVALSQYYPSLSLGGLLGFERLGTGSLFESTAFQPALLAGIHWRLFDFGKVDAEVATARGGRAEALSNYRQTVLHASEDVEDALSTLARVDAQGRRRQQVVDADARSRASIGRSFRAGASSMVEVLQQERTLLVARRVQAVLRTDRARATIEVFRALGGGWSPAKRHGTSASLATAASP</sequence>
<dbReference type="RefSeq" id="WP_367854318.1">
    <property type="nucleotide sequence ID" value="NZ_JBFOHK010000002.1"/>
</dbReference>
<dbReference type="PANTHER" id="PTHR30203">
    <property type="entry name" value="OUTER MEMBRANE CATION EFFLUX PROTEIN"/>
    <property type="match status" value="1"/>
</dbReference>
<dbReference type="Gene3D" id="2.20.200.10">
    <property type="entry name" value="Outer membrane efflux proteins (OEP)"/>
    <property type="match status" value="1"/>
</dbReference>
<keyword evidence="2" id="KW-0449">Lipoprotein</keyword>
<protein>
    <submittedName>
        <fullName evidence="3">Efflux transporter outer membrane subunit</fullName>
    </submittedName>
</protein>
<comment type="similarity">
    <text evidence="1 2">Belongs to the outer membrane factor (OMF) (TC 1.B.17) family.</text>
</comment>
<gene>
    <name evidence="3" type="ORF">ABQJ54_10945</name>
</gene>
<dbReference type="Pfam" id="PF02321">
    <property type="entry name" value="OEP"/>
    <property type="match status" value="2"/>
</dbReference>
<reference evidence="3 4" key="1">
    <citation type="submission" date="2024-06" db="EMBL/GenBank/DDBJ databases">
        <authorList>
            <person name="Woo H."/>
        </authorList>
    </citation>
    <scope>NUCLEOTIDE SEQUENCE [LARGE SCALE GENOMIC DNA]</scope>
    <source>
        <strain evidence="3 4">Si-c</strain>
    </source>
</reference>
<keyword evidence="2" id="KW-1134">Transmembrane beta strand</keyword>
<dbReference type="Gene3D" id="1.20.1600.10">
    <property type="entry name" value="Outer membrane efflux proteins (OEP)"/>
    <property type="match status" value="1"/>
</dbReference>
<evidence type="ECO:0000313" key="3">
    <source>
        <dbReference type="EMBL" id="MEW9572268.1"/>
    </source>
</evidence>
<evidence type="ECO:0000256" key="1">
    <source>
        <dbReference type="ARBA" id="ARBA00007613"/>
    </source>
</evidence>
<keyword evidence="2" id="KW-0812">Transmembrane</keyword>
<keyword evidence="2" id="KW-0472">Membrane</keyword>
<evidence type="ECO:0000256" key="2">
    <source>
        <dbReference type="RuleBase" id="RU362097"/>
    </source>
</evidence>
<proteinExistence type="inferred from homology"/>
<keyword evidence="2" id="KW-0564">Palmitate</keyword>
<comment type="caution">
    <text evidence="3">The sequence shown here is derived from an EMBL/GenBank/DDBJ whole genome shotgun (WGS) entry which is preliminary data.</text>
</comment>
<dbReference type="NCBIfam" id="TIGR01845">
    <property type="entry name" value="outer_NodT"/>
    <property type="match status" value="1"/>
</dbReference>
<dbReference type="InterPro" id="IPR010131">
    <property type="entry name" value="MdtP/NodT-like"/>
</dbReference>
<dbReference type="Proteomes" id="UP001556220">
    <property type="component" value="Unassembled WGS sequence"/>
</dbReference>
<keyword evidence="4" id="KW-1185">Reference proteome</keyword>
<accession>A0ABV3QEK8</accession>
<dbReference type="InterPro" id="IPR003423">
    <property type="entry name" value="OMP_efflux"/>
</dbReference>
<comment type="subcellular location">
    <subcellularLocation>
        <location evidence="2">Cell outer membrane</location>
        <topology evidence="2">Lipid-anchor</topology>
    </subcellularLocation>
</comment>
<dbReference type="SUPFAM" id="SSF56954">
    <property type="entry name" value="Outer membrane efflux proteins (OEP)"/>
    <property type="match status" value="1"/>
</dbReference>
<dbReference type="EMBL" id="JBFOHK010000002">
    <property type="protein sequence ID" value="MEW9572268.1"/>
    <property type="molecule type" value="Genomic_DNA"/>
</dbReference>
<organism evidence="3 4">
    <name type="scientific">Rhodanobacter lycopersici</name>
    <dbReference type="NCBI Taxonomy" id="3162487"/>
    <lineage>
        <taxon>Bacteria</taxon>
        <taxon>Pseudomonadati</taxon>
        <taxon>Pseudomonadota</taxon>
        <taxon>Gammaproteobacteria</taxon>
        <taxon>Lysobacterales</taxon>
        <taxon>Rhodanobacteraceae</taxon>
        <taxon>Rhodanobacter</taxon>
    </lineage>
</organism>
<name>A0ABV3QEK8_9GAMM</name>
<dbReference type="PANTHER" id="PTHR30203:SF25">
    <property type="entry name" value="OUTER MEMBRANE PROTEIN-RELATED"/>
    <property type="match status" value="1"/>
</dbReference>
<evidence type="ECO:0000313" key="4">
    <source>
        <dbReference type="Proteomes" id="UP001556220"/>
    </source>
</evidence>